<dbReference type="Proteomes" id="UP000011016">
    <property type="component" value="Unassembled WGS sequence"/>
</dbReference>
<dbReference type="EMBL" id="CAJZ01000006">
    <property type="protein sequence ID" value="CCI82813.1"/>
    <property type="molecule type" value="Genomic_DNA"/>
</dbReference>
<dbReference type="EMBL" id="AHAE01000030">
    <property type="protein sequence ID" value="EJZ82533.1"/>
    <property type="molecule type" value="Genomic_DNA"/>
</dbReference>
<evidence type="ECO:0000313" key="7">
    <source>
        <dbReference type="Proteomes" id="UP000006078"/>
    </source>
</evidence>
<accession>I7IWD3</accession>
<dbReference type="InterPro" id="IPR000524">
    <property type="entry name" value="Tscrpt_reg_HTH_GntR"/>
</dbReference>
<comment type="caution">
    <text evidence="5">The sequence shown here is derived from an EMBL/GenBank/DDBJ whole genome shotgun (WGS) entry which is preliminary data.</text>
</comment>
<dbReference type="PANTHER" id="PTHR44846">
    <property type="entry name" value="MANNOSYL-D-GLYCERATE TRANSPORT/METABOLISM SYSTEM REPRESSOR MNGR-RELATED"/>
    <property type="match status" value="1"/>
</dbReference>
<dbReference type="GO" id="GO:0003700">
    <property type="term" value="F:DNA-binding transcription factor activity"/>
    <property type="evidence" value="ECO:0007669"/>
    <property type="project" value="InterPro"/>
</dbReference>
<dbReference type="RefSeq" id="WP_004600411.1">
    <property type="nucleotide sequence ID" value="NZ_HF541865.1"/>
</dbReference>
<organism evidence="5 8">
    <name type="scientific">Corynebacterium otitidis ATCC 51513</name>
    <dbReference type="NCBI Taxonomy" id="883169"/>
    <lineage>
        <taxon>Bacteria</taxon>
        <taxon>Bacillati</taxon>
        <taxon>Actinomycetota</taxon>
        <taxon>Actinomycetes</taxon>
        <taxon>Mycobacteriales</taxon>
        <taxon>Corynebacteriaceae</taxon>
        <taxon>Corynebacterium</taxon>
    </lineage>
</organism>
<reference evidence="6 7" key="2">
    <citation type="submission" date="2012-08" db="EMBL/GenBank/DDBJ databases">
        <title>The Genome Sequence of Turicella otitidis ATCC 51513.</title>
        <authorList>
            <consortium name="The Broad Institute Genome Sequencing Platform"/>
            <person name="Earl A."/>
            <person name="Ward D."/>
            <person name="Feldgarden M."/>
            <person name="Gevers D."/>
            <person name="Huys G."/>
            <person name="Walker B."/>
            <person name="Young S.K."/>
            <person name="Zeng Q."/>
            <person name="Gargeya S."/>
            <person name="Fitzgerald M."/>
            <person name="Haas B."/>
            <person name="Abouelleil A."/>
            <person name="Alvarado L."/>
            <person name="Arachchi H.M."/>
            <person name="Berlin A.M."/>
            <person name="Chapman S.B."/>
            <person name="Goldberg J."/>
            <person name="Griggs A."/>
            <person name="Gujja S."/>
            <person name="Hansen M."/>
            <person name="Howarth C."/>
            <person name="Imamovic A."/>
            <person name="Larimer J."/>
            <person name="McCowen C."/>
            <person name="Montmayeur A."/>
            <person name="Murphy C."/>
            <person name="Neiman D."/>
            <person name="Pearson M."/>
            <person name="Priest M."/>
            <person name="Roberts A."/>
            <person name="Saif S."/>
            <person name="Shea T."/>
            <person name="Sisk P."/>
            <person name="Sykes S."/>
            <person name="Wortman J."/>
            <person name="Nusbaum C."/>
            <person name="Birren B."/>
        </authorList>
    </citation>
    <scope>NUCLEOTIDE SEQUENCE [LARGE SCALE GENOMIC DNA]</scope>
    <source>
        <strain evidence="6 7">ATCC 51513</strain>
    </source>
</reference>
<dbReference type="Gene3D" id="1.10.10.10">
    <property type="entry name" value="Winged helix-like DNA-binding domain superfamily/Winged helix DNA-binding domain"/>
    <property type="match status" value="1"/>
</dbReference>
<evidence type="ECO:0000256" key="2">
    <source>
        <dbReference type="ARBA" id="ARBA00023125"/>
    </source>
</evidence>
<evidence type="ECO:0000259" key="4">
    <source>
        <dbReference type="PROSITE" id="PS50949"/>
    </source>
</evidence>
<name>I7IWD3_9CORY</name>
<evidence type="ECO:0000313" key="6">
    <source>
        <dbReference type="EMBL" id="EJZ82533.1"/>
    </source>
</evidence>
<proteinExistence type="predicted"/>
<dbReference type="InterPro" id="IPR028978">
    <property type="entry name" value="Chorismate_lyase_/UTRA_dom_sf"/>
</dbReference>
<dbReference type="SUPFAM" id="SSF64288">
    <property type="entry name" value="Chorismate lyase-like"/>
    <property type="match status" value="1"/>
</dbReference>
<dbReference type="Pfam" id="PF00392">
    <property type="entry name" value="GntR"/>
    <property type="match status" value="1"/>
</dbReference>
<evidence type="ECO:0000256" key="3">
    <source>
        <dbReference type="ARBA" id="ARBA00023163"/>
    </source>
</evidence>
<dbReference type="PRINTS" id="PR00035">
    <property type="entry name" value="HTHGNTR"/>
</dbReference>
<protein>
    <submittedName>
        <fullName evidence="5">Putative HTH-type transcriptional regulator</fullName>
    </submittedName>
</protein>
<evidence type="ECO:0000256" key="1">
    <source>
        <dbReference type="ARBA" id="ARBA00023015"/>
    </source>
</evidence>
<gene>
    <name evidence="5" type="ORF">BN46_0058</name>
    <name evidence="6" type="ORF">HMPREF9719_00521</name>
</gene>
<dbReference type="InterPro" id="IPR036390">
    <property type="entry name" value="WH_DNA-bd_sf"/>
</dbReference>
<dbReference type="AlphaFoldDB" id="I7IWD3"/>
<dbReference type="PROSITE" id="PS50949">
    <property type="entry name" value="HTH_GNTR"/>
    <property type="match status" value="1"/>
</dbReference>
<dbReference type="SMART" id="SM00866">
    <property type="entry name" value="UTRA"/>
    <property type="match status" value="1"/>
</dbReference>
<keyword evidence="3" id="KW-0804">Transcription</keyword>
<keyword evidence="7" id="KW-1185">Reference proteome</keyword>
<dbReference type="STRING" id="29321.AAV33_02905"/>
<dbReference type="InterPro" id="IPR050679">
    <property type="entry name" value="Bact_HTH_transcr_reg"/>
</dbReference>
<dbReference type="SMART" id="SM00345">
    <property type="entry name" value="HTH_GNTR"/>
    <property type="match status" value="1"/>
</dbReference>
<reference evidence="5 8" key="1">
    <citation type="journal article" date="2012" name="J. Bacteriol.">
        <title>Draft Genome Sequence of Turicella otitidis ATCC 51513, Isolated from Middle Ear Fluid from a Child with Otitis Media.</title>
        <authorList>
            <person name="Brinkrolf K."/>
            <person name="Schneider J."/>
            <person name="Knecht M."/>
            <person name="Ruckert C."/>
            <person name="Tauch A."/>
        </authorList>
    </citation>
    <scope>NUCLEOTIDE SEQUENCE [LARGE SCALE GENOMIC DNA]</scope>
    <source>
        <strain evidence="5 8">ATCC 51513</strain>
    </source>
</reference>
<dbReference type="Gene3D" id="3.40.1410.10">
    <property type="entry name" value="Chorismate lyase-like"/>
    <property type="match status" value="1"/>
</dbReference>
<evidence type="ECO:0000313" key="8">
    <source>
        <dbReference type="Proteomes" id="UP000011016"/>
    </source>
</evidence>
<dbReference type="eggNOG" id="COG2188">
    <property type="taxonomic scope" value="Bacteria"/>
</dbReference>
<evidence type="ECO:0000313" key="5">
    <source>
        <dbReference type="EMBL" id="CCI82813.1"/>
    </source>
</evidence>
<dbReference type="SUPFAM" id="SSF46785">
    <property type="entry name" value="Winged helix' DNA-binding domain"/>
    <property type="match status" value="1"/>
</dbReference>
<dbReference type="GO" id="GO:0045892">
    <property type="term" value="P:negative regulation of DNA-templated transcription"/>
    <property type="evidence" value="ECO:0007669"/>
    <property type="project" value="TreeGrafter"/>
</dbReference>
<dbReference type="PANTHER" id="PTHR44846:SF17">
    <property type="entry name" value="GNTR-FAMILY TRANSCRIPTIONAL REGULATOR"/>
    <property type="match status" value="1"/>
</dbReference>
<keyword evidence="2" id="KW-0238">DNA-binding</keyword>
<dbReference type="HOGENOM" id="CLU_063236_2_2_11"/>
<dbReference type="CDD" id="cd07377">
    <property type="entry name" value="WHTH_GntR"/>
    <property type="match status" value="1"/>
</dbReference>
<dbReference type="Pfam" id="PF07702">
    <property type="entry name" value="UTRA"/>
    <property type="match status" value="1"/>
</dbReference>
<feature type="domain" description="HTH gntR-type" evidence="4">
    <location>
        <begin position="9"/>
        <end position="79"/>
    </location>
</feature>
<dbReference type="InterPro" id="IPR036388">
    <property type="entry name" value="WH-like_DNA-bd_sf"/>
</dbReference>
<dbReference type="GO" id="GO:0003677">
    <property type="term" value="F:DNA binding"/>
    <property type="evidence" value="ECO:0007669"/>
    <property type="project" value="UniProtKB-KW"/>
</dbReference>
<sequence length="248" mass="27242">MAQQLPSKTPAYVAIAAEIRGWIAGDELQPGDRLPNERDLVERFGVARMTVRHALDIVQLEGLIERRRGRGGGTYVRRLPPPVELSSATSLVAQLERQGWDVDARALRVEEQEPDSKARAALGLAAGEEVTAVTRLGVVAGMPLSVETVYLPVAIFPRAGELTLTGDMRDVLEDAYGVVAVSKEETLTAALPDDEAQRLLEVPRTLPLTRIERIARDSDERALSYSHGLFRSDVANIRVRTPTPKHLR</sequence>
<keyword evidence="1" id="KW-0805">Transcription regulation</keyword>
<dbReference type="OrthoDB" id="7363114at2"/>
<dbReference type="Proteomes" id="UP000006078">
    <property type="component" value="Unassembled WGS sequence"/>
</dbReference>
<dbReference type="InterPro" id="IPR011663">
    <property type="entry name" value="UTRA"/>
</dbReference>